<feature type="domain" description="Acyl-CoA dehydrogenase/oxidase N-terminal" evidence="10">
    <location>
        <begin position="50"/>
        <end position="157"/>
    </location>
</feature>
<protein>
    <submittedName>
        <fullName evidence="12">Acyl-CoA dehydrogenase family member 9</fullName>
        <ecNumber evidence="12">1.3.99.-</ecNumber>
    </submittedName>
</protein>
<dbReference type="RefSeq" id="WP_006340538.1">
    <property type="nucleotide sequence ID" value="NZ_JSAM01000122.1"/>
</dbReference>
<evidence type="ECO:0000256" key="1">
    <source>
        <dbReference type="ARBA" id="ARBA00001974"/>
    </source>
</evidence>
<evidence type="ECO:0000259" key="8">
    <source>
        <dbReference type="Pfam" id="PF00441"/>
    </source>
</evidence>
<dbReference type="Gene3D" id="2.40.110.10">
    <property type="entry name" value="Butyryl-CoA Dehydrogenase, subunit A, domain 2"/>
    <property type="match status" value="1"/>
</dbReference>
<evidence type="ECO:0000313" key="12">
    <source>
        <dbReference type="EMBL" id="KIA76337.1"/>
    </source>
</evidence>
<dbReference type="InterPro" id="IPR049448">
    <property type="entry name" value="ACAD9/ACADV-like_C"/>
</dbReference>
<evidence type="ECO:0000256" key="4">
    <source>
        <dbReference type="ARBA" id="ARBA00022827"/>
    </source>
</evidence>
<keyword evidence="4 7" id="KW-0274">FAD</keyword>
<evidence type="ECO:0000259" key="10">
    <source>
        <dbReference type="Pfam" id="PF02771"/>
    </source>
</evidence>
<dbReference type="GO" id="GO:0050660">
    <property type="term" value="F:flavin adenine dinucleotide binding"/>
    <property type="evidence" value="ECO:0007669"/>
    <property type="project" value="InterPro"/>
</dbReference>
<dbReference type="Pfam" id="PF21343">
    <property type="entry name" value="ACAD9-ACADV_C"/>
    <property type="match status" value="1"/>
</dbReference>
<keyword evidence="3 7" id="KW-0285">Flavoprotein</keyword>
<dbReference type="Pfam" id="PF00441">
    <property type="entry name" value="Acyl-CoA_dh_1"/>
    <property type="match status" value="1"/>
</dbReference>
<dbReference type="PANTHER" id="PTHR43884">
    <property type="entry name" value="ACYL-COA DEHYDROGENASE"/>
    <property type="match status" value="1"/>
</dbReference>
<comment type="caution">
    <text evidence="12">The sequence shown here is derived from an EMBL/GenBank/DDBJ whole genome shotgun (WGS) entry which is preliminary data.</text>
</comment>
<feature type="domain" description="Acyl-CoA dehydrogenase/oxidase C-terminal" evidence="8">
    <location>
        <begin position="274"/>
        <end position="420"/>
    </location>
</feature>
<dbReference type="PANTHER" id="PTHR43884:SF9">
    <property type="entry name" value="COMPLEX I ASSEMBLY FACTOR ACAD9, MITOCHONDRIAL"/>
    <property type="match status" value="1"/>
</dbReference>
<dbReference type="InterPro" id="IPR046373">
    <property type="entry name" value="Acyl-CoA_Oxase/DH_mid-dom_sf"/>
</dbReference>
<name>A0A0C1E4L7_9BACT</name>
<feature type="domain" description="ACAD9/ACADV-like C-terminal" evidence="11">
    <location>
        <begin position="470"/>
        <end position="570"/>
    </location>
</feature>
<dbReference type="SUPFAM" id="SSF56645">
    <property type="entry name" value="Acyl-CoA dehydrogenase NM domain-like"/>
    <property type="match status" value="1"/>
</dbReference>
<proteinExistence type="inferred from homology"/>
<dbReference type="InterPro" id="IPR013786">
    <property type="entry name" value="AcylCoA_DH/ox_N"/>
</dbReference>
<dbReference type="InterPro" id="IPR037069">
    <property type="entry name" value="AcylCoA_DH/ox_N_sf"/>
</dbReference>
<dbReference type="GO" id="GO:0006631">
    <property type="term" value="P:fatty acid metabolic process"/>
    <property type="evidence" value="ECO:0007669"/>
    <property type="project" value="UniProtKB-ARBA"/>
</dbReference>
<dbReference type="SUPFAM" id="SSF47203">
    <property type="entry name" value="Acyl-CoA dehydrogenase C-terminal domain-like"/>
    <property type="match status" value="1"/>
</dbReference>
<keyword evidence="5" id="KW-0809">Transit peptide</keyword>
<dbReference type="EMBL" id="JSAM01000122">
    <property type="protein sequence ID" value="KIA76337.1"/>
    <property type="molecule type" value="Genomic_DNA"/>
</dbReference>
<evidence type="ECO:0000256" key="7">
    <source>
        <dbReference type="RuleBase" id="RU362125"/>
    </source>
</evidence>
<dbReference type="AlphaFoldDB" id="A0A0C1E4L7"/>
<evidence type="ECO:0000259" key="9">
    <source>
        <dbReference type="Pfam" id="PF02770"/>
    </source>
</evidence>
<evidence type="ECO:0000256" key="6">
    <source>
        <dbReference type="ARBA" id="ARBA00023002"/>
    </source>
</evidence>
<dbReference type="InterPro" id="IPR009075">
    <property type="entry name" value="AcylCo_DH/oxidase_C"/>
</dbReference>
<comment type="cofactor">
    <cofactor evidence="1 7">
        <name>FAD</name>
        <dbReference type="ChEBI" id="CHEBI:57692"/>
    </cofactor>
</comment>
<evidence type="ECO:0000259" key="11">
    <source>
        <dbReference type="Pfam" id="PF21343"/>
    </source>
</evidence>
<accession>A0A0C1E4L7</accession>
<reference evidence="12 13" key="1">
    <citation type="journal article" date="2014" name="Mol. Biol. Evol.">
        <title>Massive expansion of Ubiquitination-related gene families within the Chlamydiae.</title>
        <authorList>
            <person name="Domman D."/>
            <person name="Collingro A."/>
            <person name="Lagkouvardos I."/>
            <person name="Gehre L."/>
            <person name="Weinmaier T."/>
            <person name="Rattei T."/>
            <person name="Subtil A."/>
            <person name="Horn M."/>
        </authorList>
    </citation>
    <scope>NUCLEOTIDE SEQUENCE [LARGE SCALE GENOMIC DNA]</scope>
    <source>
        <strain evidence="12 13">OEW1</strain>
    </source>
</reference>
<dbReference type="Pfam" id="PF02771">
    <property type="entry name" value="Acyl-CoA_dh_N"/>
    <property type="match status" value="1"/>
</dbReference>
<dbReference type="FunFam" id="1.10.540.10:FF:000001">
    <property type="entry name" value="Very long-chain-specific acyl-CoA dehydrogenase, mitochondrial"/>
    <property type="match status" value="1"/>
</dbReference>
<keyword evidence="6 7" id="KW-0560">Oxidoreductase</keyword>
<evidence type="ECO:0000256" key="2">
    <source>
        <dbReference type="ARBA" id="ARBA00009347"/>
    </source>
</evidence>
<dbReference type="OMA" id="CGVEDYG"/>
<dbReference type="Pfam" id="PF02770">
    <property type="entry name" value="Acyl-CoA_dh_M"/>
    <property type="match status" value="1"/>
</dbReference>
<comment type="similarity">
    <text evidence="2 7">Belongs to the acyl-CoA dehydrogenase family.</text>
</comment>
<dbReference type="InterPro" id="IPR036250">
    <property type="entry name" value="AcylCo_DH-like_C"/>
</dbReference>
<sequence length="588" mass="65344">MDNQDREIAEELLFSEKKNPSLAKKLFFGELDPQQVFPFPTVSEEEKKRTEQLLEKVNAFADQNIDPDQIDRKAEIPTKVISGLGQLGVLGMTIPQRYGGLGMTQYAYCKIMESIARRCGSTALFINAHQSIGLKALLLFGTEEQKGRWLPSLAIGEDIAAFSLTEESAGSDANGVTTRAIFDPERNLYRITGKKQWTTNGSLAKVLTVMAKTEVDTPTGKQDKVTAFLVTPSMPGFKVAAVGLEKVGMRGTRTSNLEFDNLEVPAANVLGPVGGGLKICLTVLDYGRTTFGASCTGTAKFLVEKAIQHAQTRYQFKRPLASFALVKKKIADISALAFAMDATTYFTAGMIDQKIEDFMLESAILKVFASDSLWTILYETMQIFGGRSFFTNYPFERMMRDARLNMIGEGSNEVMRAFIGLVGMRDVGQHLQEDLKRLKSPFENFKKTLDLAGDYYKKLQSPTIPSSKLLKSEAEQLSVNVRNFGLAIIRLLAKEREGIIEKQLSLDRITNGAIALYTTTAVLSKLETDLKNDSPSIKKDLILGKHYFQMAQDLFSQNIGSIFSNHDVETEDVSDQLTELKNLWQPNK</sequence>
<feature type="domain" description="Acyl-CoA oxidase/dehydrogenase middle" evidence="9">
    <location>
        <begin position="161"/>
        <end position="261"/>
    </location>
</feature>
<dbReference type="Gene3D" id="1.20.140.10">
    <property type="entry name" value="Butyryl-CoA Dehydrogenase, subunit A, domain 3"/>
    <property type="match status" value="2"/>
</dbReference>
<gene>
    <name evidence="12" type="primary">acaD9</name>
    <name evidence="12" type="ORF">DB43_AL00200</name>
</gene>
<dbReference type="InterPro" id="IPR006091">
    <property type="entry name" value="Acyl-CoA_Oxase/DH_mid-dom"/>
</dbReference>
<dbReference type="Gene3D" id="1.10.540.10">
    <property type="entry name" value="Acyl-CoA dehydrogenase/oxidase, N-terminal domain"/>
    <property type="match status" value="1"/>
</dbReference>
<dbReference type="EC" id="1.3.99.-" evidence="12"/>
<dbReference type="InterPro" id="IPR009100">
    <property type="entry name" value="AcylCoA_DH/oxidase_NM_dom_sf"/>
</dbReference>
<evidence type="ECO:0000313" key="13">
    <source>
        <dbReference type="Proteomes" id="UP000031307"/>
    </source>
</evidence>
<dbReference type="PATRIC" id="fig|83552.4.peg.2566"/>
<evidence type="ECO:0000256" key="5">
    <source>
        <dbReference type="ARBA" id="ARBA00022946"/>
    </source>
</evidence>
<evidence type="ECO:0000256" key="3">
    <source>
        <dbReference type="ARBA" id="ARBA00022630"/>
    </source>
</evidence>
<organism evidence="12 13">
    <name type="scientific">Parachlamydia acanthamoebae</name>
    <dbReference type="NCBI Taxonomy" id="83552"/>
    <lineage>
        <taxon>Bacteria</taxon>
        <taxon>Pseudomonadati</taxon>
        <taxon>Chlamydiota</taxon>
        <taxon>Chlamydiia</taxon>
        <taxon>Parachlamydiales</taxon>
        <taxon>Parachlamydiaceae</taxon>
        <taxon>Parachlamydia</taxon>
    </lineage>
</organism>
<dbReference type="GO" id="GO:0003995">
    <property type="term" value="F:acyl-CoA dehydrogenase activity"/>
    <property type="evidence" value="ECO:0007669"/>
    <property type="project" value="TreeGrafter"/>
</dbReference>
<dbReference type="Proteomes" id="UP000031307">
    <property type="component" value="Unassembled WGS sequence"/>
</dbReference>